<feature type="region of interest" description="Disordered" evidence="1">
    <location>
        <begin position="56"/>
        <end position="75"/>
    </location>
</feature>
<comment type="caution">
    <text evidence="3">The sequence shown here is derived from an EMBL/GenBank/DDBJ whole genome shotgun (WGS) entry which is preliminary data.</text>
</comment>
<accession>A0AAN7TW14</accession>
<dbReference type="AlphaFoldDB" id="A0AAN7TW14"/>
<proteinExistence type="predicted"/>
<evidence type="ECO:0000313" key="4">
    <source>
        <dbReference type="Proteomes" id="UP001344447"/>
    </source>
</evidence>
<dbReference type="InterPro" id="IPR003124">
    <property type="entry name" value="WH2_dom"/>
</dbReference>
<dbReference type="GO" id="GO:0003779">
    <property type="term" value="F:actin binding"/>
    <property type="evidence" value="ECO:0007669"/>
    <property type="project" value="InterPro"/>
</dbReference>
<evidence type="ECO:0000256" key="1">
    <source>
        <dbReference type="SAM" id="MobiDB-lite"/>
    </source>
</evidence>
<dbReference type="SMART" id="SM00246">
    <property type="entry name" value="WH2"/>
    <property type="match status" value="2"/>
</dbReference>
<evidence type="ECO:0000259" key="2">
    <source>
        <dbReference type="PROSITE" id="PS51082"/>
    </source>
</evidence>
<dbReference type="Pfam" id="PF02205">
    <property type="entry name" value="WH2"/>
    <property type="match status" value="2"/>
</dbReference>
<feature type="compositionally biased region" description="Basic and acidic residues" evidence="1">
    <location>
        <begin position="56"/>
        <end position="72"/>
    </location>
</feature>
<gene>
    <name evidence="3" type="ORF">RB653_007116</name>
</gene>
<name>A0AAN7TW14_9MYCE</name>
<organism evidence="3 4">
    <name type="scientific">Dictyostelium firmibasis</name>
    <dbReference type="NCBI Taxonomy" id="79012"/>
    <lineage>
        <taxon>Eukaryota</taxon>
        <taxon>Amoebozoa</taxon>
        <taxon>Evosea</taxon>
        <taxon>Eumycetozoa</taxon>
        <taxon>Dictyostelia</taxon>
        <taxon>Dictyosteliales</taxon>
        <taxon>Dictyosteliaceae</taxon>
        <taxon>Dictyostelium</taxon>
    </lineage>
</organism>
<dbReference type="EMBL" id="JAVFKY010000005">
    <property type="protein sequence ID" value="KAK5575980.1"/>
    <property type="molecule type" value="Genomic_DNA"/>
</dbReference>
<reference evidence="3 4" key="1">
    <citation type="submission" date="2023-11" db="EMBL/GenBank/DDBJ databases">
        <title>Dfirmibasis_genome.</title>
        <authorList>
            <person name="Edelbroek B."/>
            <person name="Kjellin J."/>
            <person name="Jerlstrom-Hultqvist J."/>
            <person name="Soderbom F."/>
        </authorList>
    </citation>
    <scope>NUCLEOTIDE SEQUENCE [LARGE SCALE GENOMIC DNA]</scope>
    <source>
        <strain evidence="3 4">TNS-C-14</strain>
    </source>
</reference>
<evidence type="ECO:0000313" key="3">
    <source>
        <dbReference type="EMBL" id="KAK5575980.1"/>
    </source>
</evidence>
<keyword evidence="4" id="KW-1185">Reference proteome</keyword>
<feature type="domain" description="WH2" evidence="2">
    <location>
        <begin position="4"/>
        <end position="21"/>
    </location>
</feature>
<dbReference type="Proteomes" id="UP001344447">
    <property type="component" value="Unassembled WGS sequence"/>
</dbReference>
<dbReference type="PROSITE" id="PS51082">
    <property type="entry name" value="WH2"/>
    <property type="match status" value="1"/>
</dbReference>
<protein>
    <recommendedName>
        <fullName evidence="2">WH2 domain-containing protein</fullName>
    </recommendedName>
</protein>
<feature type="compositionally biased region" description="Basic and acidic residues" evidence="1">
    <location>
        <begin position="14"/>
        <end position="30"/>
    </location>
</feature>
<sequence>MSTTSNPLLAEINKGADLKHTTTEDKSAPKIDSDVHIKKNEHASLLSEVQKGAELKHTETVDKSGPKIEDNVTVKPNNHSSLLTEIKAKGAEN</sequence>
<feature type="region of interest" description="Disordered" evidence="1">
    <location>
        <begin position="1"/>
        <end position="30"/>
    </location>
</feature>